<evidence type="ECO:0000313" key="5">
    <source>
        <dbReference type="Proteomes" id="UP001227543"/>
    </source>
</evidence>
<dbReference type="InterPro" id="IPR005103">
    <property type="entry name" value="AA9_LPMO"/>
</dbReference>
<dbReference type="EMBL" id="MLFU01000154">
    <property type="protein sequence ID" value="KAK1477022.1"/>
    <property type="molecule type" value="Genomic_DNA"/>
</dbReference>
<proteinExistence type="predicted"/>
<protein>
    <submittedName>
        <fullName evidence="4">Endoglucanase</fullName>
    </submittedName>
</protein>
<accession>A0ABQ9QM48</accession>
<evidence type="ECO:0000313" key="4">
    <source>
        <dbReference type="EMBL" id="KAK1477022.1"/>
    </source>
</evidence>
<dbReference type="Proteomes" id="UP001227543">
    <property type="component" value="Unassembled WGS sequence"/>
</dbReference>
<feature type="chain" id="PRO_5045200011" evidence="2">
    <location>
        <begin position="22"/>
        <end position="465"/>
    </location>
</feature>
<sequence length="465" mass="47804">MLSNMNQFFLLASMLASTTFGHVVLENPKPFKFVADGPTNPISSTGDDFPCKIPSGASYIIDGAPTVIAIGETFEATFKGQAVHGGGSCQFALSADANPTKNSKWMVIHSIEGGCPARNQKGNLEGPNEDKYPFKIPSSIAPGDYVFAWIWLARVGGQPEYYMNCAPITVTGGAGGATKKKRGPIADRRMSLAKREEFPELFMANIGEVAGGCTTGEALNAQVPIAFPNRGLYFDRPEGDNLYKQPCDGNPNAGAPVEAPAGGDVPAGSIATSVPTSSIVDGSSLSPSVATGSSAIASSVISTQEPAPTPADTTALVEPTVPVTPTSPAESSIQPAPTASMISPIETPVPTDIVPTPFIFFITVTITATDCGALATPGAPVSEPTAVPTSSPDSPTPDPDSDSDSDSDSDPESCTEGYLTCLEDETHFATCTGGELTAPQPIAPGFKCAAGEGEGLDISSIGGEY</sequence>
<comment type="caution">
    <text evidence="4">The sequence shown here is derived from an EMBL/GenBank/DDBJ whole genome shotgun (WGS) entry which is preliminary data.</text>
</comment>
<feature type="compositionally biased region" description="Acidic residues" evidence="1">
    <location>
        <begin position="399"/>
        <end position="413"/>
    </location>
</feature>
<dbReference type="RefSeq" id="XP_060374176.1">
    <property type="nucleotide sequence ID" value="XM_060531236.1"/>
</dbReference>
<dbReference type="Pfam" id="PF03443">
    <property type="entry name" value="AA9"/>
    <property type="match status" value="1"/>
</dbReference>
<evidence type="ECO:0000256" key="2">
    <source>
        <dbReference type="SAM" id="SignalP"/>
    </source>
</evidence>
<keyword evidence="5" id="KW-1185">Reference proteome</keyword>
<keyword evidence="2" id="KW-0732">Signal</keyword>
<reference evidence="4 5" key="1">
    <citation type="submission" date="2016-10" db="EMBL/GenBank/DDBJ databases">
        <title>The genome sequence of Colletotrichum fioriniae PJ7.</title>
        <authorList>
            <person name="Baroncelli R."/>
        </authorList>
    </citation>
    <scope>NUCLEOTIDE SEQUENCE [LARGE SCALE GENOMIC DNA]</scope>
    <source>
        <strain evidence="4 5">Tom-12</strain>
    </source>
</reference>
<organism evidence="4 5">
    <name type="scientific">Colletotrichum tamarilloi</name>
    <dbReference type="NCBI Taxonomy" id="1209934"/>
    <lineage>
        <taxon>Eukaryota</taxon>
        <taxon>Fungi</taxon>
        <taxon>Dikarya</taxon>
        <taxon>Ascomycota</taxon>
        <taxon>Pezizomycotina</taxon>
        <taxon>Sordariomycetes</taxon>
        <taxon>Hypocreomycetidae</taxon>
        <taxon>Glomerellales</taxon>
        <taxon>Glomerellaceae</taxon>
        <taxon>Colletotrichum</taxon>
        <taxon>Colletotrichum acutatum species complex</taxon>
    </lineage>
</organism>
<dbReference type="Gene3D" id="2.70.50.70">
    <property type="match status" value="1"/>
</dbReference>
<dbReference type="PANTHER" id="PTHR36182:SF2">
    <property type="entry name" value="LYTIC POLYSACCHARIDE MONOOXYGENASE"/>
    <property type="match status" value="1"/>
</dbReference>
<dbReference type="GeneID" id="85415474"/>
<feature type="region of interest" description="Disordered" evidence="1">
    <location>
        <begin position="375"/>
        <end position="416"/>
    </location>
</feature>
<evidence type="ECO:0000259" key="3">
    <source>
        <dbReference type="Pfam" id="PF03443"/>
    </source>
</evidence>
<name>A0ABQ9QM48_9PEZI</name>
<feature type="signal peptide" evidence="2">
    <location>
        <begin position="1"/>
        <end position="21"/>
    </location>
</feature>
<evidence type="ECO:0000256" key="1">
    <source>
        <dbReference type="SAM" id="MobiDB-lite"/>
    </source>
</evidence>
<feature type="domain" description="Auxiliary Activity family 9 catalytic" evidence="3">
    <location>
        <begin position="45"/>
        <end position="177"/>
    </location>
</feature>
<gene>
    <name evidence="4" type="ORF">CTAM01_15238</name>
</gene>
<dbReference type="PANTHER" id="PTHR36182">
    <property type="entry name" value="PROTEIN, PUTATIVE (AFU_ORTHOLOGUE AFUA_6G10930)-RELATED"/>
    <property type="match status" value="1"/>
</dbReference>